<keyword evidence="5" id="KW-0547">Nucleotide-binding</keyword>
<dbReference type="Gene3D" id="3.40.50.300">
    <property type="entry name" value="P-loop containing nucleotide triphosphate hydrolases"/>
    <property type="match status" value="2"/>
</dbReference>
<dbReference type="InterPro" id="IPR017871">
    <property type="entry name" value="ABC_transporter-like_CS"/>
</dbReference>
<feature type="domain" description="ABC transporter" evidence="9">
    <location>
        <begin position="5"/>
        <end position="238"/>
    </location>
</feature>
<comment type="subcellular location">
    <subcellularLocation>
        <location evidence="1">Cell membrane</location>
        <topology evidence="1">Peripheral membrane protein</topology>
    </subcellularLocation>
</comment>
<dbReference type="PANTHER" id="PTHR43553:SF27">
    <property type="entry name" value="ENERGY-COUPLING FACTOR TRANSPORTER ATP-BINDING PROTEIN ECFA2"/>
    <property type="match status" value="1"/>
</dbReference>
<dbReference type="InterPro" id="IPR015856">
    <property type="entry name" value="ABC_transpr_CbiO/EcfA_su"/>
</dbReference>
<keyword evidence="7" id="KW-1278">Translocase</keyword>
<dbReference type="PANTHER" id="PTHR43553">
    <property type="entry name" value="HEAVY METAL TRANSPORTER"/>
    <property type="match status" value="1"/>
</dbReference>
<dbReference type="Proteomes" id="UP000436655">
    <property type="component" value="Unassembled WGS sequence"/>
</dbReference>
<dbReference type="GO" id="GO:0005524">
    <property type="term" value="F:ATP binding"/>
    <property type="evidence" value="ECO:0007669"/>
    <property type="project" value="UniProtKB-KW"/>
</dbReference>
<dbReference type="InterPro" id="IPR027417">
    <property type="entry name" value="P-loop_NTPase"/>
</dbReference>
<proteinExistence type="inferred from homology"/>
<evidence type="ECO:0000313" key="10">
    <source>
        <dbReference type="EMBL" id="MQS45969.1"/>
    </source>
</evidence>
<evidence type="ECO:0000256" key="6">
    <source>
        <dbReference type="ARBA" id="ARBA00022840"/>
    </source>
</evidence>
<evidence type="ECO:0000259" key="9">
    <source>
        <dbReference type="PROSITE" id="PS50893"/>
    </source>
</evidence>
<evidence type="ECO:0000256" key="2">
    <source>
        <dbReference type="ARBA" id="ARBA00005417"/>
    </source>
</evidence>
<keyword evidence="3" id="KW-0813">Transport</keyword>
<evidence type="ECO:0000256" key="7">
    <source>
        <dbReference type="ARBA" id="ARBA00022967"/>
    </source>
</evidence>
<protein>
    <submittedName>
        <fullName evidence="10">ATP-binding cassette domain-containing protein</fullName>
    </submittedName>
</protein>
<dbReference type="InterPro" id="IPR003439">
    <property type="entry name" value="ABC_transporter-like_ATP-bd"/>
</dbReference>
<evidence type="ECO:0000256" key="1">
    <source>
        <dbReference type="ARBA" id="ARBA00004202"/>
    </source>
</evidence>
<dbReference type="SMART" id="SM00382">
    <property type="entry name" value="AAA"/>
    <property type="match status" value="2"/>
</dbReference>
<evidence type="ECO:0000256" key="8">
    <source>
        <dbReference type="ARBA" id="ARBA00023136"/>
    </source>
</evidence>
<evidence type="ECO:0000256" key="5">
    <source>
        <dbReference type="ARBA" id="ARBA00022741"/>
    </source>
</evidence>
<sequence length="543" mass="62017">MVEIIRFQNYSFKYSNSQEISLNNVNLSIDKGDFALMIGDTGSGKSTLLKQLKPELALGKVTSGELSIFGEQPREQFSDIAYISQFVDNQMVTESARDEFHFVLENQGLNNEQIHSKIAEIASYFDITDLMDLGGNELSGGQKQLINLASALILNPQILLLDEPTSQLDPVTSEKFMRMIQKINQDLNITVLLVEHTIEHAVFYANRLVVIGSGTIRMNETVDIGLRKLFDKVDLRNYLPQIDRFYLEQGMDIHERLPLTNQELNKLIQNQRSEFYYHESREISDEQSKSILNVHNVSFRFDFNERNIVDSVSFQLDKSIAYGILGPNGVGKTTLLRLMTKQLKLQSGSVKLNGTKLNKLGNDFYQDVFVLPQDPSLLFVADTVHDEISYQLEQESISYDEDKITAILADYQLDKVSNKSPYDLSGGQQEYLALAIGFIKNPQILFLDEPSKGLDPNMKVKLAEKLNKFRANGGTIFVNTHDVLFASKYLDYVSLMFDGKLSEFEHPREFFPDKYFYTTEINKAVREFYPQALLWEDINQNES</sequence>
<dbReference type="CDD" id="cd03225">
    <property type="entry name" value="ABC_cobalt_CbiO_domain1"/>
    <property type="match status" value="2"/>
</dbReference>
<feature type="domain" description="ABC transporter" evidence="9">
    <location>
        <begin position="292"/>
        <end position="523"/>
    </location>
</feature>
<keyword evidence="8" id="KW-0472">Membrane</keyword>
<accession>A0ABW9PA46</accession>
<evidence type="ECO:0000313" key="11">
    <source>
        <dbReference type="Proteomes" id="UP000436655"/>
    </source>
</evidence>
<dbReference type="PROSITE" id="PS50893">
    <property type="entry name" value="ABC_TRANSPORTER_2"/>
    <property type="match status" value="2"/>
</dbReference>
<dbReference type="EMBL" id="VDFN01000014">
    <property type="protein sequence ID" value="MQS45969.1"/>
    <property type="molecule type" value="Genomic_DNA"/>
</dbReference>
<evidence type="ECO:0000256" key="3">
    <source>
        <dbReference type="ARBA" id="ARBA00022448"/>
    </source>
</evidence>
<name>A0ABW9PA46_9LACO</name>
<dbReference type="InterPro" id="IPR050095">
    <property type="entry name" value="ECF_ABC_transporter_ATP-bd"/>
</dbReference>
<comment type="similarity">
    <text evidence="2">Belongs to the ABC transporter superfamily.</text>
</comment>
<keyword evidence="4" id="KW-1003">Cell membrane</keyword>
<dbReference type="PROSITE" id="PS00211">
    <property type="entry name" value="ABC_TRANSPORTER_1"/>
    <property type="match status" value="1"/>
</dbReference>
<evidence type="ECO:0000256" key="4">
    <source>
        <dbReference type="ARBA" id="ARBA00022475"/>
    </source>
</evidence>
<dbReference type="RefSeq" id="WP_125706434.1">
    <property type="nucleotide sequence ID" value="NZ_JBHTOO010000020.1"/>
</dbReference>
<dbReference type="Pfam" id="PF00005">
    <property type="entry name" value="ABC_tran"/>
    <property type="match status" value="2"/>
</dbReference>
<comment type="caution">
    <text evidence="10">The sequence shown here is derived from an EMBL/GenBank/DDBJ whole genome shotgun (WGS) entry which is preliminary data.</text>
</comment>
<organism evidence="10 11">
    <name type="scientific">Companilactobacillus mishanensis</name>
    <dbReference type="NCBI Taxonomy" id="2486008"/>
    <lineage>
        <taxon>Bacteria</taxon>
        <taxon>Bacillati</taxon>
        <taxon>Bacillota</taxon>
        <taxon>Bacilli</taxon>
        <taxon>Lactobacillales</taxon>
        <taxon>Lactobacillaceae</taxon>
        <taxon>Companilactobacillus</taxon>
    </lineage>
</organism>
<dbReference type="InterPro" id="IPR003593">
    <property type="entry name" value="AAA+_ATPase"/>
</dbReference>
<gene>
    <name evidence="10" type="ORF">FHL03_10780</name>
</gene>
<keyword evidence="11" id="KW-1185">Reference proteome</keyword>
<dbReference type="SUPFAM" id="SSF52540">
    <property type="entry name" value="P-loop containing nucleoside triphosphate hydrolases"/>
    <property type="match status" value="2"/>
</dbReference>
<reference evidence="10 11" key="1">
    <citation type="journal article" date="2019" name="Syst. Appl. Microbiol.">
        <title>Polyphasic characterization of two novel Lactobacillus spp. isolated from blown salami packages: Description of Lactobacillus halodurans sp. nov. and Lactobacillus salsicarnum sp. nov.</title>
        <authorList>
            <person name="Schuster J.A."/>
            <person name="Klingl A."/>
            <person name="Vogel R.F."/>
            <person name="Ehrmann M.A."/>
        </authorList>
    </citation>
    <scope>NUCLEOTIDE SEQUENCE [LARGE SCALE GENOMIC DNA]</scope>
    <source>
        <strain evidence="10 11">TMW 1.2098</strain>
    </source>
</reference>
<keyword evidence="6 10" id="KW-0067">ATP-binding</keyword>